<dbReference type="EMBL" id="CP029834">
    <property type="protein sequence ID" value="AWU97709.1"/>
    <property type="molecule type" value="Genomic_DNA"/>
</dbReference>
<keyword evidence="2" id="KW-0614">Plasmid</keyword>
<name>A0A2U9SKH1_9PROT</name>
<dbReference type="AlphaFoldDB" id="A0A2U9SKH1"/>
<proteinExistence type="predicted"/>
<dbReference type="Proteomes" id="UP000249605">
    <property type="component" value="Plasmid unnamed4"/>
</dbReference>
<dbReference type="KEGG" id="azm:DM194_25820"/>
<organism evidence="2 3">
    <name type="scientific">Azospirillum ramasamyi</name>
    <dbReference type="NCBI Taxonomy" id="682998"/>
    <lineage>
        <taxon>Bacteria</taxon>
        <taxon>Pseudomonadati</taxon>
        <taxon>Pseudomonadota</taxon>
        <taxon>Alphaproteobacteria</taxon>
        <taxon>Rhodospirillales</taxon>
        <taxon>Azospirillaceae</taxon>
        <taxon>Azospirillum</taxon>
    </lineage>
</organism>
<feature type="region of interest" description="Disordered" evidence="1">
    <location>
        <begin position="18"/>
        <end position="49"/>
    </location>
</feature>
<gene>
    <name evidence="2" type="ORF">DM194_25820</name>
</gene>
<dbReference type="OrthoDB" id="9842915at2"/>
<accession>A0A2U9SKH1</accession>
<geneLocation type="plasmid" evidence="2 3">
    <name>unnamed4</name>
</geneLocation>
<evidence type="ECO:0000256" key="1">
    <source>
        <dbReference type="SAM" id="MobiDB-lite"/>
    </source>
</evidence>
<protein>
    <submittedName>
        <fullName evidence="2">Uncharacterized protein</fullName>
    </submittedName>
</protein>
<sequence length="107" mass="11328">MATVPAIAWLPVRVRPGPSGRSEAPYFPPSTGDCDRRSRHYSQRPGRGGPAIRIVWGAALVLNIGVVRRAGGIAECALGLSHVSGARRDGLYPWYGGPACFVTPAMS</sequence>
<reference evidence="2 3" key="1">
    <citation type="submission" date="2018-06" db="EMBL/GenBank/DDBJ databases">
        <title>Complete genome sequencing of Azospirillum sp. M2T2B2.</title>
        <authorList>
            <person name="Heo J."/>
            <person name="Kim S.-J."/>
            <person name="Kwon S.-W."/>
            <person name="Anandham R."/>
        </authorList>
    </citation>
    <scope>NUCLEOTIDE SEQUENCE [LARGE SCALE GENOMIC DNA]</scope>
    <source>
        <strain evidence="2 3">M2T2B2</strain>
        <plasmid evidence="2 3">unnamed4</plasmid>
    </source>
</reference>
<keyword evidence="3" id="KW-1185">Reference proteome</keyword>
<evidence type="ECO:0000313" key="3">
    <source>
        <dbReference type="Proteomes" id="UP000249605"/>
    </source>
</evidence>
<evidence type="ECO:0000313" key="2">
    <source>
        <dbReference type="EMBL" id="AWU97709.1"/>
    </source>
</evidence>